<sequence length="307" mass="34491">MFTMRKLLRLAVNQSTEEWSSFCSGKLKPLFLTQFCNLRWQTTASTVTSSRPKDQSSRDEANYKARVDLATTYRALEFFDMGEGICNHLTLRAPSRVREEDVMLLIPYGMHWKEVTASGLLGMDFFTGEVIEGDGEPNISASCIHRPIHNARYPIDGMTAVLHTHQPYTTTIACMKDPEPFKIGLSQNSMRFLNKIAYDMQYDGFANVSDEGERLAKVLGDKDLLLMGQHGVLAVAKRACDAFDNLYYLERAAQIQVLLMSSGAQGMTAPPEVIKSVADDDCYEHNASAFFESMKRILANEKPNLMD</sequence>
<organism evidence="3 4">
    <name type="scientific">Strongylocentrotus purpuratus</name>
    <name type="common">Purple sea urchin</name>
    <dbReference type="NCBI Taxonomy" id="7668"/>
    <lineage>
        <taxon>Eukaryota</taxon>
        <taxon>Metazoa</taxon>
        <taxon>Echinodermata</taxon>
        <taxon>Eleutherozoa</taxon>
        <taxon>Echinozoa</taxon>
        <taxon>Echinoidea</taxon>
        <taxon>Euechinoidea</taxon>
        <taxon>Echinacea</taxon>
        <taxon>Camarodonta</taxon>
        <taxon>Echinidea</taxon>
        <taxon>Strongylocentrotidae</taxon>
        <taxon>Strongylocentrotus</taxon>
    </lineage>
</organism>
<dbReference type="Proteomes" id="UP000007110">
    <property type="component" value="Unassembled WGS sequence"/>
</dbReference>
<dbReference type="SUPFAM" id="SSF53639">
    <property type="entry name" value="AraD/HMP-PK domain-like"/>
    <property type="match status" value="1"/>
</dbReference>
<evidence type="ECO:0000259" key="2">
    <source>
        <dbReference type="SMART" id="SM01007"/>
    </source>
</evidence>
<evidence type="ECO:0000313" key="4">
    <source>
        <dbReference type="Proteomes" id="UP000007110"/>
    </source>
</evidence>
<protein>
    <recommendedName>
        <fullName evidence="2">Class II aldolase/adducin N-terminal domain-containing protein</fullName>
    </recommendedName>
</protein>
<dbReference type="OMA" id="YYDEQLA"/>
<keyword evidence="4" id="KW-1185">Reference proteome</keyword>
<accession>A0A7M7N066</accession>
<dbReference type="OrthoDB" id="3238794at2759"/>
<dbReference type="PANTHER" id="PTHR10672:SF21">
    <property type="entry name" value="CLASS II ALDOLASE_ADDUCIN N-TERMINAL DOMAIN-CONTAINING PROTEIN"/>
    <property type="match status" value="1"/>
</dbReference>
<dbReference type="EnsemblMetazoa" id="XM_030973388">
    <property type="protein sequence ID" value="XP_030829248"/>
    <property type="gene ID" value="LOC752874"/>
</dbReference>
<dbReference type="Gene3D" id="3.40.225.10">
    <property type="entry name" value="Class II aldolase/adducin N-terminal domain"/>
    <property type="match status" value="1"/>
</dbReference>
<evidence type="ECO:0000256" key="1">
    <source>
        <dbReference type="ARBA" id="ARBA00006274"/>
    </source>
</evidence>
<dbReference type="KEGG" id="spu:752874"/>
<dbReference type="InterPro" id="IPR001303">
    <property type="entry name" value="Aldolase_II/adducin_N"/>
</dbReference>
<dbReference type="InParanoid" id="A0A7M7N066"/>
<dbReference type="SMART" id="SM01007">
    <property type="entry name" value="Aldolase_II"/>
    <property type="match status" value="1"/>
</dbReference>
<dbReference type="GeneID" id="752874"/>
<comment type="similarity">
    <text evidence="1">Belongs to the aldolase class II family. Adducin subfamily.</text>
</comment>
<dbReference type="PANTHER" id="PTHR10672">
    <property type="entry name" value="ADDUCIN"/>
    <property type="match status" value="1"/>
</dbReference>
<dbReference type="AlphaFoldDB" id="A0A7M7N066"/>
<dbReference type="RefSeq" id="XP_030829248.1">
    <property type="nucleotide sequence ID" value="XM_030973388.1"/>
</dbReference>
<reference evidence="4" key="1">
    <citation type="submission" date="2015-02" db="EMBL/GenBank/DDBJ databases">
        <title>Genome sequencing for Strongylocentrotus purpuratus.</title>
        <authorList>
            <person name="Murali S."/>
            <person name="Liu Y."/>
            <person name="Vee V."/>
            <person name="English A."/>
            <person name="Wang M."/>
            <person name="Skinner E."/>
            <person name="Han Y."/>
            <person name="Muzny D.M."/>
            <person name="Worley K.C."/>
            <person name="Gibbs R.A."/>
        </authorList>
    </citation>
    <scope>NUCLEOTIDE SEQUENCE</scope>
</reference>
<dbReference type="GO" id="GO:0051015">
    <property type="term" value="F:actin filament binding"/>
    <property type="evidence" value="ECO:0000318"/>
    <property type="project" value="GO_Central"/>
</dbReference>
<dbReference type="InterPro" id="IPR051017">
    <property type="entry name" value="Aldolase-II_Adducin_sf"/>
</dbReference>
<dbReference type="Pfam" id="PF00596">
    <property type="entry name" value="Aldolase_II"/>
    <property type="match status" value="1"/>
</dbReference>
<dbReference type="GO" id="GO:0005886">
    <property type="term" value="C:plasma membrane"/>
    <property type="evidence" value="ECO:0007669"/>
    <property type="project" value="UniProtKB-SubCell"/>
</dbReference>
<name>A0A7M7N066_STRPU</name>
<feature type="domain" description="Class II aldolase/adducin N-terminal" evidence="2">
    <location>
        <begin position="67"/>
        <end position="257"/>
    </location>
</feature>
<dbReference type="GO" id="GO:0005856">
    <property type="term" value="C:cytoskeleton"/>
    <property type="evidence" value="ECO:0000318"/>
    <property type="project" value="GO_Central"/>
</dbReference>
<reference evidence="3" key="2">
    <citation type="submission" date="2021-01" db="UniProtKB">
        <authorList>
            <consortium name="EnsemblMetazoa"/>
        </authorList>
    </citation>
    <scope>IDENTIFICATION</scope>
</reference>
<dbReference type="InterPro" id="IPR036409">
    <property type="entry name" value="Aldolase_II/adducin_N_sf"/>
</dbReference>
<evidence type="ECO:0000313" key="3">
    <source>
        <dbReference type="EnsemblMetazoa" id="XP_030829248"/>
    </source>
</evidence>
<proteinExistence type="inferred from homology"/>